<name>A0AAW0B686_9AGAR</name>
<organism evidence="1 2">
    <name type="scientific">Favolaschia claudopus</name>
    <dbReference type="NCBI Taxonomy" id="2862362"/>
    <lineage>
        <taxon>Eukaryota</taxon>
        <taxon>Fungi</taxon>
        <taxon>Dikarya</taxon>
        <taxon>Basidiomycota</taxon>
        <taxon>Agaricomycotina</taxon>
        <taxon>Agaricomycetes</taxon>
        <taxon>Agaricomycetidae</taxon>
        <taxon>Agaricales</taxon>
        <taxon>Marasmiineae</taxon>
        <taxon>Mycenaceae</taxon>
        <taxon>Favolaschia</taxon>
    </lineage>
</organism>
<protein>
    <submittedName>
        <fullName evidence="1">Uncharacterized protein</fullName>
    </submittedName>
</protein>
<dbReference type="EMBL" id="JAWWNJ010000039">
    <property type="protein sequence ID" value="KAK7021170.1"/>
    <property type="molecule type" value="Genomic_DNA"/>
</dbReference>
<dbReference type="AlphaFoldDB" id="A0AAW0B686"/>
<sequence length="141" mass="16072">MNVLYLKWIGWEFGVRETSGGQSALKSSSIKIAEFSFLLVRAFSNEYMKGYPSSNKCGIFVHSVMQLGIDTLIFKVVASCIQPLKVVVHYNIRVYFVCIEFSFAWGTSAASLDKRRALVKRRAFVAGTRKRTIWGIDKRYI</sequence>
<comment type="caution">
    <text evidence="1">The sequence shown here is derived from an EMBL/GenBank/DDBJ whole genome shotgun (WGS) entry which is preliminary data.</text>
</comment>
<evidence type="ECO:0000313" key="1">
    <source>
        <dbReference type="EMBL" id="KAK7021170.1"/>
    </source>
</evidence>
<dbReference type="Proteomes" id="UP001362999">
    <property type="component" value="Unassembled WGS sequence"/>
</dbReference>
<evidence type="ECO:0000313" key="2">
    <source>
        <dbReference type="Proteomes" id="UP001362999"/>
    </source>
</evidence>
<proteinExistence type="predicted"/>
<gene>
    <name evidence="1" type="ORF">R3P38DRAFT_2781182</name>
</gene>
<accession>A0AAW0B686</accession>
<reference evidence="1 2" key="1">
    <citation type="journal article" date="2024" name="J Genomics">
        <title>Draft genome sequencing and assembly of Favolaschia claudopus CIRM-BRFM 2984 isolated from oak limbs.</title>
        <authorList>
            <person name="Navarro D."/>
            <person name="Drula E."/>
            <person name="Chaduli D."/>
            <person name="Cazenave R."/>
            <person name="Ahrendt S."/>
            <person name="Wang J."/>
            <person name="Lipzen A."/>
            <person name="Daum C."/>
            <person name="Barry K."/>
            <person name="Grigoriev I.V."/>
            <person name="Favel A."/>
            <person name="Rosso M.N."/>
            <person name="Martin F."/>
        </authorList>
    </citation>
    <scope>NUCLEOTIDE SEQUENCE [LARGE SCALE GENOMIC DNA]</scope>
    <source>
        <strain evidence="1 2">CIRM-BRFM 2984</strain>
    </source>
</reference>
<keyword evidence="2" id="KW-1185">Reference proteome</keyword>